<dbReference type="PANTHER" id="PTHR12815">
    <property type="entry name" value="SORTING AND ASSEMBLY MACHINERY SAMM50 PROTEIN FAMILY MEMBER"/>
    <property type="match status" value="1"/>
</dbReference>
<evidence type="ECO:0000256" key="1">
    <source>
        <dbReference type="ARBA" id="ARBA00004370"/>
    </source>
</evidence>
<dbReference type="Gene3D" id="2.40.160.50">
    <property type="entry name" value="membrane protein fhac: a member of the omp85/tpsb transporter family"/>
    <property type="match status" value="1"/>
</dbReference>
<feature type="domain" description="POTRA" evidence="10">
    <location>
        <begin position="94"/>
        <end position="172"/>
    </location>
</feature>
<dbReference type="PANTHER" id="PTHR12815:SF23">
    <property type="entry name" value="OUTER MEMBRANE PROTEIN ASSEMBLY FACTOR BAMA"/>
    <property type="match status" value="1"/>
</dbReference>
<keyword evidence="5 8" id="KW-0677">Repeat</keyword>
<sequence length="775" mass="86116" precursor="true">MRHMRYFFVLVLMATMFASVRPAVADSVQKVRIEGNERLDNATIEFYAKVALPEEITQGRLHEIISNLYGTSLFKKVEVDIVEDELVISVEENPVVRNVTVKGNHAFSAKALAEDLLKLKKMSIFTESNLNQDLGKLHSLYVSRGYLKASVSYVIKPAPRNSVDVEVKIVEGPLTRIGNVRFVGNTVFTELELQEVIASKRRSLTDIFGFFGDSTKLFSERLMVDQSLLRDFYTSRGYLDVKIGTPSVEVTSKDYSYATVVFSIEEGKKYRFGDYIVIVDDVKTWEDVEQELTNIVLTKKGEVFNMSLVEKTSTLLTAFLNEKGKLFATVKNDYDIHGDVVNVKYKVSLGQSVYVRRINILGNTRTLDSVIRRKLGVSEGDVYSTFAMRQSRRRLLNLDFFESVDADTQRISDSAVDINFTVKERGTGSFDIGAGFSPASGLVGKISIKERNLLGTGKVVSFDLMRSLSGMSSVLDLVTPDIFDSEVSFGVGAFYSRQGGVPAKGWKGLFATDGPFGSTNAGFSSRLSCNLTDSLAASVQYYYKYHSIHNIGEAASKFIKEQEGTFFDSSVGYSLVYSSIDNPYKPRSGIYARLSQSVSGVGGNLHYVKTEASSAHFYRVFQRINDDIVLKIKPSFGYVFAYSGEKVKIGQRFFLGSNEIRGFTSSGIGPRDIATQEALGGKFYYGVITQLDFPVGLPEHLGILGSLFFDVASLSGLDYKKVEGYKTSDLLRMSVGFGFSWRSPFGPVRVDFGFPIVAEKFDVKDMLRISTDSGI</sequence>
<evidence type="ECO:0000256" key="3">
    <source>
        <dbReference type="ARBA" id="ARBA00022692"/>
    </source>
</evidence>
<organism evidence="11 12">
    <name type="scientific">Anaplasma phagocytophilum</name>
    <name type="common">Ehrlichia phagocytophila</name>
    <dbReference type="NCBI Taxonomy" id="948"/>
    <lineage>
        <taxon>Bacteria</taxon>
        <taxon>Pseudomonadati</taxon>
        <taxon>Pseudomonadota</taxon>
        <taxon>Alphaproteobacteria</taxon>
        <taxon>Rickettsiales</taxon>
        <taxon>Anaplasmataceae</taxon>
        <taxon>Anaplasma</taxon>
        <taxon>phagocytophilum group</taxon>
    </lineage>
</organism>
<dbReference type="GO" id="GO:0043165">
    <property type="term" value="P:Gram-negative-bacterium-type cell outer membrane assembly"/>
    <property type="evidence" value="ECO:0007669"/>
    <property type="project" value="UniProtKB-UniRule"/>
</dbReference>
<comment type="function">
    <text evidence="8">Part of the outer membrane protein assembly complex, which is involved in assembly and insertion of beta-barrel proteins into the outer membrane.</text>
</comment>
<accession>A0A098EER8</accession>
<reference evidence="11 12" key="1">
    <citation type="submission" date="2014-09" db="EMBL/GenBank/DDBJ databases">
        <authorList>
            <person name="Loux Valentin"/>
            <person name="Dugat Thibaut"/>
        </authorList>
    </citation>
    <scope>NUCLEOTIDE SEQUENCE [LARGE SCALE GENOMIC DNA]</scope>
    <source>
        <strain evidence="11 12">BOV-10_179</strain>
    </source>
</reference>
<evidence type="ECO:0000313" key="11">
    <source>
        <dbReference type="EMBL" id="CEG20783.1"/>
    </source>
</evidence>
<dbReference type="Gene3D" id="3.10.20.310">
    <property type="entry name" value="membrane protein fhac"/>
    <property type="match status" value="5"/>
</dbReference>
<comment type="similarity">
    <text evidence="8">Belongs to the BamA family.</text>
</comment>
<keyword evidence="4 8" id="KW-0732">Signal</keyword>
<dbReference type="InterPro" id="IPR023707">
    <property type="entry name" value="OM_assembly_BamA"/>
</dbReference>
<keyword evidence="7 8" id="KW-0998">Cell outer membrane</keyword>
<dbReference type="PIRSF" id="PIRSF006076">
    <property type="entry name" value="OM_assembly_OMP85"/>
    <property type="match status" value="1"/>
</dbReference>
<gene>
    <name evidence="8 11" type="primary">bamA</name>
    <name evidence="11" type="ORF">ANAPHAGO_01031</name>
</gene>
<evidence type="ECO:0000256" key="2">
    <source>
        <dbReference type="ARBA" id="ARBA00022452"/>
    </source>
</evidence>
<protein>
    <recommendedName>
        <fullName evidence="8 9">Outer membrane protein assembly factor BamA</fullName>
    </recommendedName>
</protein>
<feature type="chain" id="PRO_5008983356" description="Outer membrane protein assembly factor BamA" evidence="8">
    <location>
        <begin position="26"/>
        <end position="775"/>
    </location>
</feature>
<dbReference type="PROSITE" id="PS51779">
    <property type="entry name" value="POTRA"/>
    <property type="match status" value="3"/>
</dbReference>
<dbReference type="Pfam" id="PF07244">
    <property type="entry name" value="POTRA"/>
    <property type="match status" value="4"/>
</dbReference>
<evidence type="ECO:0000256" key="7">
    <source>
        <dbReference type="ARBA" id="ARBA00023237"/>
    </source>
</evidence>
<dbReference type="InterPro" id="IPR034746">
    <property type="entry name" value="POTRA"/>
</dbReference>
<evidence type="ECO:0000256" key="5">
    <source>
        <dbReference type="ARBA" id="ARBA00022737"/>
    </source>
</evidence>
<feature type="domain" description="POTRA" evidence="10">
    <location>
        <begin position="26"/>
        <end position="93"/>
    </location>
</feature>
<dbReference type="InterPro" id="IPR000184">
    <property type="entry name" value="Bac_surfAg_D15"/>
</dbReference>
<evidence type="ECO:0000256" key="9">
    <source>
        <dbReference type="NCBIfam" id="TIGR03303"/>
    </source>
</evidence>
<feature type="domain" description="POTRA" evidence="10">
    <location>
        <begin position="353"/>
        <end position="425"/>
    </location>
</feature>
<evidence type="ECO:0000259" key="10">
    <source>
        <dbReference type="PROSITE" id="PS51779"/>
    </source>
</evidence>
<keyword evidence="2 8" id="KW-1134">Transmembrane beta strand</keyword>
<dbReference type="HAMAP" id="MF_01430">
    <property type="entry name" value="OM_assembly_BamA"/>
    <property type="match status" value="1"/>
</dbReference>
<name>A0A098EER8_ANAPH</name>
<keyword evidence="3 8" id="KW-0812">Transmembrane</keyword>
<comment type="subunit">
    <text evidence="8">Part of the Bam complex.</text>
</comment>
<dbReference type="EMBL" id="CCXQ01000078">
    <property type="protein sequence ID" value="CEG20783.1"/>
    <property type="molecule type" value="Genomic_DNA"/>
</dbReference>
<dbReference type="InterPro" id="IPR010827">
    <property type="entry name" value="BamA/TamA_POTRA"/>
</dbReference>
<dbReference type="AlphaFoldDB" id="A0A098EER8"/>
<dbReference type="Proteomes" id="UP000055047">
    <property type="component" value="Unassembled WGS sequence"/>
</dbReference>
<keyword evidence="6 8" id="KW-0472">Membrane</keyword>
<evidence type="ECO:0000256" key="6">
    <source>
        <dbReference type="ARBA" id="ARBA00023136"/>
    </source>
</evidence>
<dbReference type="Pfam" id="PF01103">
    <property type="entry name" value="Omp85"/>
    <property type="match status" value="1"/>
</dbReference>
<feature type="signal peptide" evidence="8">
    <location>
        <begin position="1"/>
        <end position="25"/>
    </location>
</feature>
<proteinExistence type="inferred from homology"/>
<dbReference type="GO" id="GO:0009279">
    <property type="term" value="C:cell outer membrane"/>
    <property type="evidence" value="ECO:0007669"/>
    <property type="project" value="UniProtKB-SubCell"/>
</dbReference>
<comment type="subcellular location">
    <subcellularLocation>
        <location evidence="8">Cell outer membrane</location>
    </subcellularLocation>
    <subcellularLocation>
        <location evidence="1">Membrane</location>
    </subcellularLocation>
</comment>
<evidence type="ECO:0000256" key="4">
    <source>
        <dbReference type="ARBA" id="ARBA00022729"/>
    </source>
</evidence>
<dbReference type="NCBIfam" id="TIGR03303">
    <property type="entry name" value="OM_YaeT"/>
    <property type="match status" value="1"/>
</dbReference>
<dbReference type="InterPro" id="IPR039910">
    <property type="entry name" value="D15-like"/>
</dbReference>
<evidence type="ECO:0000313" key="12">
    <source>
        <dbReference type="Proteomes" id="UP000055047"/>
    </source>
</evidence>
<dbReference type="GO" id="GO:0051205">
    <property type="term" value="P:protein insertion into membrane"/>
    <property type="evidence" value="ECO:0007669"/>
    <property type="project" value="UniProtKB-UniRule"/>
</dbReference>
<evidence type="ECO:0000256" key="8">
    <source>
        <dbReference type="HAMAP-Rule" id="MF_01430"/>
    </source>
</evidence>